<dbReference type="Pfam" id="PF16277">
    <property type="entry name" value="DUF4926"/>
    <property type="match status" value="1"/>
</dbReference>
<dbReference type="InterPro" id="IPR032568">
    <property type="entry name" value="DUF4926"/>
</dbReference>
<organism evidence="1 2">
    <name type="scientific">Runella defluvii</name>
    <dbReference type="NCBI Taxonomy" id="370973"/>
    <lineage>
        <taxon>Bacteria</taxon>
        <taxon>Pseudomonadati</taxon>
        <taxon>Bacteroidota</taxon>
        <taxon>Cytophagia</taxon>
        <taxon>Cytophagales</taxon>
        <taxon>Spirosomataceae</taxon>
        <taxon>Runella</taxon>
    </lineage>
</organism>
<evidence type="ECO:0000313" key="2">
    <source>
        <dbReference type="Proteomes" id="UP000541352"/>
    </source>
</evidence>
<gene>
    <name evidence="1" type="ORF">FHS57_003079</name>
</gene>
<evidence type="ECO:0000313" key="1">
    <source>
        <dbReference type="EMBL" id="MBB3839073.1"/>
    </source>
</evidence>
<dbReference type="EMBL" id="JACIBY010000006">
    <property type="protein sequence ID" value="MBB3839073.1"/>
    <property type="molecule type" value="Genomic_DNA"/>
</dbReference>
<sequence>MKFELYTQAALSTSIPKYGLREGDVVTLVEFLEGDENLPNAYICEVFNAVGDTIAVCTVKENQLYALSKNEILHVRTLEAA</sequence>
<dbReference type="AlphaFoldDB" id="A0A7W5ZKL8"/>
<reference evidence="1 2" key="1">
    <citation type="submission" date="2020-08" db="EMBL/GenBank/DDBJ databases">
        <title>Genomic Encyclopedia of Type Strains, Phase IV (KMG-IV): sequencing the most valuable type-strain genomes for metagenomic binning, comparative biology and taxonomic classification.</title>
        <authorList>
            <person name="Goeker M."/>
        </authorList>
    </citation>
    <scope>NUCLEOTIDE SEQUENCE [LARGE SCALE GENOMIC DNA]</scope>
    <source>
        <strain evidence="1 2">DSM 17976</strain>
    </source>
</reference>
<comment type="caution">
    <text evidence="1">The sequence shown here is derived from an EMBL/GenBank/DDBJ whole genome shotgun (WGS) entry which is preliminary data.</text>
</comment>
<keyword evidence="2" id="KW-1185">Reference proteome</keyword>
<dbReference type="Proteomes" id="UP000541352">
    <property type="component" value="Unassembled WGS sequence"/>
</dbReference>
<name>A0A7W5ZKL8_9BACT</name>
<evidence type="ECO:0008006" key="3">
    <source>
        <dbReference type="Google" id="ProtNLM"/>
    </source>
</evidence>
<dbReference type="RefSeq" id="WP_183975058.1">
    <property type="nucleotide sequence ID" value="NZ_JACIBY010000006.1"/>
</dbReference>
<proteinExistence type="predicted"/>
<accession>A0A7W5ZKL8</accession>
<protein>
    <recommendedName>
        <fullName evidence="3">DUF4926 domain-containing protein</fullName>
    </recommendedName>
</protein>